<keyword evidence="1" id="KW-0812">Transmembrane</keyword>
<dbReference type="EMBL" id="RJLM01000001">
    <property type="protein sequence ID" value="RWX57542.1"/>
    <property type="molecule type" value="Genomic_DNA"/>
</dbReference>
<comment type="caution">
    <text evidence="2">The sequence shown here is derived from an EMBL/GenBank/DDBJ whole genome shotgun (WGS) entry which is preliminary data.</text>
</comment>
<keyword evidence="1" id="KW-1133">Transmembrane helix</keyword>
<sequence>MRVASKLLISYAICAFIVFVSIVYKSNNNRPDFLYGNDQPIIYADGITFFEGGYDAFKELHTIELHPLGFHTMRSSITSMNDMEIFKKAYSVYFFNDSLFSVKFTDKDDDYTSDQEPDLTESHLIEYPQKEFFQIVFQNKELFCYSSMLTDSVQCVKLIT</sequence>
<feature type="transmembrane region" description="Helical" evidence="1">
    <location>
        <begin position="7"/>
        <end position="24"/>
    </location>
</feature>
<organism evidence="2 3">
    <name type="scientific">Photobacterium chitinilyticum</name>
    <dbReference type="NCBI Taxonomy" id="2485123"/>
    <lineage>
        <taxon>Bacteria</taxon>
        <taxon>Pseudomonadati</taxon>
        <taxon>Pseudomonadota</taxon>
        <taxon>Gammaproteobacteria</taxon>
        <taxon>Vibrionales</taxon>
        <taxon>Vibrionaceae</taxon>
        <taxon>Photobacterium</taxon>
    </lineage>
</organism>
<evidence type="ECO:0000313" key="3">
    <source>
        <dbReference type="Proteomes" id="UP000287563"/>
    </source>
</evidence>
<dbReference type="OrthoDB" id="5883041at2"/>
<accession>A0A3S3UQ13</accession>
<evidence type="ECO:0000256" key="1">
    <source>
        <dbReference type="SAM" id="Phobius"/>
    </source>
</evidence>
<dbReference type="AlphaFoldDB" id="A0A3S3UQ13"/>
<dbReference type="Proteomes" id="UP000287563">
    <property type="component" value="Unassembled WGS sequence"/>
</dbReference>
<reference evidence="2 3" key="1">
    <citation type="submission" date="2018-11" db="EMBL/GenBank/DDBJ databases">
        <title>Photobacterium sp. BEI247 sp. nov., a marine bacterium isolated from Yongle Blue Hole in the South China Sea.</title>
        <authorList>
            <person name="Wang X."/>
        </authorList>
    </citation>
    <scope>NUCLEOTIDE SEQUENCE [LARGE SCALE GENOMIC DNA]</scope>
    <source>
        <strain evidence="3">BEI247</strain>
    </source>
</reference>
<proteinExistence type="predicted"/>
<gene>
    <name evidence="2" type="ORF">EDI28_05865</name>
</gene>
<evidence type="ECO:0000313" key="2">
    <source>
        <dbReference type="EMBL" id="RWX57542.1"/>
    </source>
</evidence>
<keyword evidence="3" id="KW-1185">Reference proteome</keyword>
<dbReference type="RefSeq" id="WP_128782848.1">
    <property type="nucleotide sequence ID" value="NZ_RJLM01000001.1"/>
</dbReference>
<protein>
    <submittedName>
        <fullName evidence="2">Uncharacterized protein</fullName>
    </submittedName>
</protein>
<name>A0A3S3UQ13_9GAMM</name>
<keyword evidence="1" id="KW-0472">Membrane</keyword>